<protein>
    <submittedName>
        <fullName evidence="1">Unannotated protein</fullName>
    </submittedName>
</protein>
<organism evidence="1">
    <name type="scientific">freshwater metagenome</name>
    <dbReference type="NCBI Taxonomy" id="449393"/>
    <lineage>
        <taxon>unclassified sequences</taxon>
        <taxon>metagenomes</taxon>
        <taxon>ecological metagenomes</taxon>
    </lineage>
</organism>
<proteinExistence type="predicted"/>
<accession>A0A6J7P7G2</accession>
<dbReference type="EMBL" id="CAFBPA010000049">
    <property type="protein sequence ID" value="CAB5000445.1"/>
    <property type="molecule type" value="Genomic_DNA"/>
</dbReference>
<sequence>MGNSLADVFIGAIYIRQRLLNINNVDPVALGENESLHLGVPATGLMPEVDTTIEQLTHGHNSHGRALLQRAGVTGASVLGFDRVVDAPDDFRVGLPPKWDRAVSALAMREERQGKAVRIFPYPMGQPLALYPQAVVIPPTGEFRLLATPVIW</sequence>
<reference evidence="1" key="1">
    <citation type="submission" date="2020-05" db="EMBL/GenBank/DDBJ databases">
        <authorList>
            <person name="Chiriac C."/>
            <person name="Salcher M."/>
            <person name="Ghai R."/>
            <person name="Kavagutti S V."/>
        </authorList>
    </citation>
    <scope>NUCLEOTIDE SEQUENCE</scope>
</reference>
<evidence type="ECO:0000313" key="1">
    <source>
        <dbReference type="EMBL" id="CAB5000445.1"/>
    </source>
</evidence>
<dbReference type="AlphaFoldDB" id="A0A6J7P7G2"/>
<name>A0A6J7P7G2_9ZZZZ</name>
<gene>
    <name evidence="1" type="ORF">UFOPK4043_00462</name>
</gene>